<feature type="domain" description="MobA-like NTP transferase" evidence="2">
    <location>
        <begin position="7"/>
        <end position="162"/>
    </location>
</feature>
<keyword evidence="3" id="KW-0808">Transferase</keyword>
<dbReference type="PANTHER" id="PTHR43777:SF1">
    <property type="entry name" value="MOLYBDENUM COFACTOR CYTIDYLYLTRANSFERASE"/>
    <property type="match status" value="1"/>
</dbReference>
<name>A0A7K3LX60_9ACTN</name>
<organism evidence="3 4">
    <name type="scientific">Phytoactinopolyspora mesophila</name>
    <dbReference type="NCBI Taxonomy" id="2650750"/>
    <lineage>
        <taxon>Bacteria</taxon>
        <taxon>Bacillati</taxon>
        <taxon>Actinomycetota</taxon>
        <taxon>Actinomycetes</taxon>
        <taxon>Jiangellales</taxon>
        <taxon>Jiangellaceae</taxon>
        <taxon>Phytoactinopolyspora</taxon>
    </lineage>
</organism>
<feature type="compositionally biased region" description="Basic and acidic residues" evidence="1">
    <location>
        <begin position="174"/>
        <end position="192"/>
    </location>
</feature>
<dbReference type="Pfam" id="PF12804">
    <property type="entry name" value="NTP_transf_3"/>
    <property type="match status" value="1"/>
</dbReference>
<gene>
    <name evidence="3" type="ORF">F7O44_00785</name>
</gene>
<dbReference type="SUPFAM" id="SSF53448">
    <property type="entry name" value="Nucleotide-diphospho-sugar transferases"/>
    <property type="match status" value="1"/>
</dbReference>
<sequence>MTVPAAGLVLAAGEGRRFGAPKATLPLGGKRLVDQAVRLLVDGDCWPIVVVDGAVRVRVPGARVVHNPDWRTGMASSLRAGIEALRDEEVGAVVVALVDQPWLGPESVHRLRAARAGGAFVAVATYGGESGNPVLLGREVWDDVLALAEGDVGARAFMQAHPELVTAVPCDGTGRPDDVDHPGDLRPDDHEH</sequence>
<evidence type="ECO:0000259" key="2">
    <source>
        <dbReference type="Pfam" id="PF12804"/>
    </source>
</evidence>
<accession>A0A7K3LX60</accession>
<dbReference type="CDD" id="cd04182">
    <property type="entry name" value="GT_2_like_f"/>
    <property type="match status" value="1"/>
</dbReference>
<dbReference type="RefSeq" id="WP_162448298.1">
    <property type="nucleotide sequence ID" value="NZ_WLZY01000001.1"/>
</dbReference>
<dbReference type="Proteomes" id="UP000460435">
    <property type="component" value="Unassembled WGS sequence"/>
</dbReference>
<dbReference type="EMBL" id="WLZY01000001">
    <property type="protein sequence ID" value="NDL55601.1"/>
    <property type="molecule type" value="Genomic_DNA"/>
</dbReference>
<proteinExistence type="predicted"/>
<reference evidence="3 4" key="1">
    <citation type="submission" date="2019-11" db="EMBL/GenBank/DDBJ databases">
        <authorList>
            <person name="Li X.-J."/>
            <person name="Feng X.-M."/>
        </authorList>
    </citation>
    <scope>NUCLEOTIDE SEQUENCE [LARGE SCALE GENOMIC DNA]</scope>
    <source>
        <strain evidence="3 4">XMNu-373</strain>
    </source>
</reference>
<dbReference type="InterPro" id="IPR025877">
    <property type="entry name" value="MobA-like_NTP_Trfase"/>
</dbReference>
<dbReference type="InterPro" id="IPR029044">
    <property type="entry name" value="Nucleotide-diphossugar_trans"/>
</dbReference>
<dbReference type="Gene3D" id="3.90.550.10">
    <property type="entry name" value="Spore Coat Polysaccharide Biosynthesis Protein SpsA, Chain A"/>
    <property type="match status" value="1"/>
</dbReference>
<keyword evidence="4" id="KW-1185">Reference proteome</keyword>
<evidence type="ECO:0000313" key="4">
    <source>
        <dbReference type="Proteomes" id="UP000460435"/>
    </source>
</evidence>
<protein>
    <submittedName>
        <fullName evidence="3">NTP transferase domain-containing protein</fullName>
    </submittedName>
</protein>
<dbReference type="AlphaFoldDB" id="A0A7K3LX60"/>
<dbReference type="GO" id="GO:0016779">
    <property type="term" value="F:nucleotidyltransferase activity"/>
    <property type="evidence" value="ECO:0007669"/>
    <property type="project" value="UniProtKB-ARBA"/>
</dbReference>
<evidence type="ECO:0000313" key="3">
    <source>
        <dbReference type="EMBL" id="NDL55601.1"/>
    </source>
</evidence>
<dbReference type="PANTHER" id="PTHR43777">
    <property type="entry name" value="MOLYBDENUM COFACTOR CYTIDYLYLTRANSFERASE"/>
    <property type="match status" value="1"/>
</dbReference>
<feature type="region of interest" description="Disordered" evidence="1">
    <location>
        <begin position="168"/>
        <end position="192"/>
    </location>
</feature>
<comment type="caution">
    <text evidence="3">The sequence shown here is derived from an EMBL/GenBank/DDBJ whole genome shotgun (WGS) entry which is preliminary data.</text>
</comment>
<evidence type="ECO:0000256" key="1">
    <source>
        <dbReference type="SAM" id="MobiDB-lite"/>
    </source>
</evidence>